<name>A0AAJ4MX82_9BURK</name>
<evidence type="ECO:0000313" key="3">
    <source>
        <dbReference type="Proteomes" id="UP000662821"/>
    </source>
</evidence>
<organism evidence="2 3">
    <name type="scientific">Janthinobacterium lividum</name>
    <dbReference type="NCBI Taxonomy" id="29581"/>
    <lineage>
        <taxon>Bacteria</taxon>
        <taxon>Pseudomonadati</taxon>
        <taxon>Pseudomonadota</taxon>
        <taxon>Betaproteobacteria</taxon>
        <taxon>Burkholderiales</taxon>
        <taxon>Oxalobacteraceae</taxon>
        <taxon>Janthinobacterium</taxon>
    </lineage>
</organism>
<dbReference type="RefSeq" id="WP_151094828.1">
    <property type="nucleotide sequence ID" value="NZ_CP071520.1"/>
</dbReference>
<feature type="signal peptide" evidence="1">
    <location>
        <begin position="1"/>
        <end position="21"/>
    </location>
</feature>
<proteinExistence type="predicted"/>
<dbReference type="Proteomes" id="UP000662821">
    <property type="component" value="Chromosome"/>
</dbReference>
<feature type="chain" id="PRO_5042510231" evidence="1">
    <location>
        <begin position="22"/>
        <end position="98"/>
    </location>
</feature>
<dbReference type="AlphaFoldDB" id="A0AAJ4MX82"/>
<dbReference type="EMBL" id="CP071520">
    <property type="protein sequence ID" value="QSX98924.1"/>
    <property type="molecule type" value="Genomic_DNA"/>
</dbReference>
<evidence type="ECO:0000256" key="1">
    <source>
        <dbReference type="SAM" id="SignalP"/>
    </source>
</evidence>
<sequence length="98" mass="10423">MYRFVNAGSAAALLLCLSACASVPPPPPVIIVGKDDITVAGQRVHTVEEMLAVLAEKNMASVALRTEPDVPYERIGAVIYSIFRADRKVTEVGRSAAP</sequence>
<gene>
    <name evidence="2" type="ORF">J3P46_14075</name>
</gene>
<keyword evidence="1" id="KW-0732">Signal</keyword>
<protein>
    <submittedName>
        <fullName evidence="2">Uncharacterized protein</fullName>
    </submittedName>
</protein>
<accession>A0AAJ4MX82</accession>
<reference evidence="2 3" key="1">
    <citation type="submission" date="2021-03" db="EMBL/GenBank/DDBJ databases">
        <title>Draft genome sequence of Janthinobacterium sp. strain PLB02 isolated from infected primmorphs (Lubomirskia baicalensis).</title>
        <authorList>
            <person name="Chernogor L.I."/>
            <person name="Belikov S.I."/>
            <person name="Petrushin I.S."/>
        </authorList>
    </citation>
    <scope>NUCLEOTIDE SEQUENCE [LARGE SCALE GENOMIC DNA]</scope>
    <source>
        <strain evidence="2 3">PLB02</strain>
    </source>
</reference>
<evidence type="ECO:0000313" key="2">
    <source>
        <dbReference type="EMBL" id="QSX98924.1"/>
    </source>
</evidence>